<accession>A0A1H7ZLG8</accession>
<keyword evidence="1" id="KW-0812">Transmembrane</keyword>
<dbReference type="STRING" id="1166340.SAMN05192583_0736"/>
<name>A0A1H7ZLG8_9SPHN</name>
<dbReference type="RefSeq" id="WP_244501360.1">
    <property type="nucleotide sequence ID" value="NZ_FOCF01000001.1"/>
</dbReference>
<reference evidence="3" key="1">
    <citation type="submission" date="2016-10" db="EMBL/GenBank/DDBJ databases">
        <authorList>
            <person name="Varghese N."/>
            <person name="Submissions S."/>
        </authorList>
    </citation>
    <scope>NUCLEOTIDE SEQUENCE [LARGE SCALE GENOMIC DNA]</scope>
    <source>
        <strain evidence="3">S6-262</strain>
    </source>
</reference>
<dbReference type="AlphaFoldDB" id="A0A1H7ZLG8"/>
<keyword evidence="3" id="KW-1185">Reference proteome</keyword>
<evidence type="ECO:0000313" key="2">
    <source>
        <dbReference type="EMBL" id="SEM58774.1"/>
    </source>
</evidence>
<dbReference type="EMBL" id="FOCF01000001">
    <property type="protein sequence ID" value="SEM58774.1"/>
    <property type="molecule type" value="Genomic_DNA"/>
</dbReference>
<evidence type="ECO:0000256" key="1">
    <source>
        <dbReference type="SAM" id="Phobius"/>
    </source>
</evidence>
<gene>
    <name evidence="2" type="ORF">SAMN05192583_0736</name>
</gene>
<protein>
    <submittedName>
        <fullName evidence="2">Pilus assembly protein Flp/PilA</fullName>
    </submittedName>
</protein>
<dbReference type="Proteomes" id="UP000199206">
    <property type="component" value="Unassembled WGS sequence"/>
</dbReference>
<organism evidence="2 3">
    <name type="scientific">Sphingomonas gellani</name>
    <dbReference type="NCBI Taxonomy" id="1166340"/>
    <lineage>
        <taxon>Bacteria</taxon>
        <taxon>Pseudomonadati</taxon>
        <taxon>Pseudomonadota</taxon>
        <taxon>Alphaproteobacteria</taxon>
        <taxon>Sphingomonadales</taxon>
        <taxon>Sphingomonadaceae</taxon>
        <taxon>Sphingomonas</taxon>
    </lineage>
</organism>
<feature type="transmembrane region" description="Helical" evidence="1">
    <location>
        <begin position="12"/>
        <end position="32"/>
    </location>
</feature>
<proteinExistence type="predicted"/>
<keyword evidence="1" id="KW-0472">Membrane</keyword>
<dbReference type="InterPro" id="IPR007047">
    <property type="entry name" value="Flp_Fap"/>
</dbReference>
<sequence>MPRRLASDRRGATAVEYALILALIVLVVIAALKQVAGNTTVMWNNVSDQFIHASGRP</sequence>
<keyword evidence="1" id="KW-1133">Transmembrane helix</keyword>
<evidence type="ECO:0000313" key="3">
    <source>
        <dbReference type="Proteomes" id="UP000199206"/>
    </source>
</evidence>
<dbReference type="Pfam" id="PF04964">
    <property type="entry name" value="Flp_Fap"/>
    <property type="match status" value="1"/>
</dbReference>